<organism evidence="3">
    <name type="scientific">uncultured Truepera sp</name>
    <dbReference type="NCBI Taxonomy" id="543023"/>
    <lineage>
        <taxon>Bacteria</taxon>
        <taxon>Thermotogati</taxon>
        <taxon>Deinococcota</taxon>
        <taxon>Deinococci</taxon>
        <taxon>Trueperales</taxon>
        <taxon>Trueperaceae</taxon>
        <taxon>Truepera</taxon>
        <taxon>environmental samples</taxon>
    </lineage>
</organism>
<proteinExistence type="predicted"/>
<reference evidence="3" key="1">
    <citation type="submission" date="2020-02" db="EMBL/GenBank/DDBJ databases">
        <authorList>
            <person name="Meier V. D."/>
        </authorList>
    </citation>
    <scope>NUCLEOTIDE SEQUENCE</scope>
    <source>
        <strain evidence="3">AVDCRST_MAG86</strain>
    </source>
</reference>
<evidence type="ECO:0000259" key="2">
    <source>
        <dbReference type="Pfam" id="PF04069"/>
    </source>
</evidence>
<dbReference type="SUPFAM" id="SSF53850">
    <property type="entry name" value="Periplasmic binding protein-like II"/>
    <property type="match status" value="1"/>
</dbReference>
<evidence type="ECO:0000313" key="3">
    <source>
        <dbReference type="EMBL" id="CAA9573151.1"/>
    </source>
</evidence>
<protein>
    <recommendedName>
        <fullName evidence="2">ABC-type glycine betaine transport system substrate-binding domain-containing protein</fullName>
    </recommendedName>
</protein>
<evidence type="ECO:0000256" key="1">
    <source>
        <dbReference type="SAM" id="SignalP"/>
    </source>
</evidence>
<dbReference type="CDD" id="cd13606">
    <property type="entry name" value="PBP2_ProX_like"/>
    <property type="match status" value="1"/>
</dbReference>
<dbReference type="Gene3D" id="3.40.190.120">
    <property type="entry name" value="Osmoprotection protein (prox), domain 2"/>
    <property type="match status" value="1"/>
</dbReference>
<feature type="chain" id="PRO_5026677045" description="ABC-type glycine betaine transport system substrate-binding domain-containing protein" evidence="1">
    <location>
        <begin position="20"/>
        <end position="295"/>
    </location>
</feature>
<feature type="signal peptide" evidence="1">
    <location>
        <begin position="1"/>
        <end position="19"/>
    </location>
</feature>
<dbReference type="GO" id="GO:0043190">
    <property type="term" value="C:ATP-binding cassette (ABC) transporter complex"/>
    <property type="evidence" value="ECO:0007669"/>
    <property type="project" value="InterPro"/>
</dbReference>
<gene>
    <name evidence="3" type="ORF">AVDCRST_MAG86-1882</name>
</gene>
<keyword evidence="1" id="KW-0732">Signal</keyword>
<dbReference type="Pfam" id="PF04069">
    <property type="entry name" value="OpuAC"/>
    <property type="match status" value="1"/>
</dbReference>
<dbReference type="Gene3D" id="3.40.190.10">
    <property type="entry name" value="Periplasmic binding protein-like II"/>
    <property type="match status" value="1"/>
</dbReference>
<sequence length="295" mass="31546">MKTSLILLAICLLSNAALGAPQAKERAAEPVVIGSANFAESELLAEIFAQALEANNVAVERNFSLGSREVYLEALKQGEIDLVPEYLGSALRYLSGDAAAGDSTAAATQKALQRTLRKTELRALDYARAESTQVVVVTKALADKYELADISDLQNAADELVFGGSAECMERTACYRGLTDVYGLHFREIKTLDTAGPATVKALAGGEVDVTFLFSTQGVITERGFVILADDRGAQPAENIVPIVRTENVQSLGERLTGPLGAVTQRLTTDELRTLNAQLAEGEALKEVARTWLAK</sequence>
<dbReference type="EMBL" id="CADCWP010000146">
    <property type="protein sequence ID" value="CAA9573151.1"/>
    <property type="molecule type" value="Genomic_DNA"/>
</dbReference>
<name>A0A6J4VCB6_9DEIN</name>
<accession>A0A6J4VCB6</accession>
<dbReference type="InterPro" id="IPR007210">
    <property type="entry name" value="ABC_Gly_betaine_transp_sub-bd"/>
</dbReference>
<feature type="domain" description="ABC-type glycine betaine transport system substrate-binding" evidence="2">
    <location>
        <begin position="30"/>
        <end position="295"/>
    </location>
</feature>
<dbReference type="AlphaFoldDB" id="A0A6J4VCB6"/>
<dbReference type="GO" id="GO:0022857">
    <property type="term" value="F:transmembrane transporter activity"/>
    <property type="evidence" value="ECO:0007669"/>
    <property type="project" value="InterPro"/>
</dbReference>